<dbReference type="InterPro" id="IPR007484">
    <property type="entry name" value="Peptidase_M28"/>
</dbReference>
<comment type="cofactor">
    <cofactor evidence="1">
        <name>Zn(2+)</name>
        <dbReference type="ChEBI" id="CHEBI:29105"/>
    </cofactor>
</comment>
<evidence type="ECO:0000256" key="5">
    <source>
        <dbReference type="ARBA" id="ARBA00022801"/>
    </source>
</evidence>
<gene>
    <name evidence="9" type="primary">LAP2_2</name>
    <name evidence="9" type="ORF">TWF102_004887</name>
</gene>
<keyword evidence="9" id="KW-0031">Aminopeptidase</keyword>
<dbReference type="InterPro" id="IPR045175">
    <property type="entry name" value="M28_fam"/>
</dbReference>
<dbReference type="SUPFAM" id="SSF53187">
    <property type="entry name" value="Zn-dependent exopeptidases"/>
    <property type="match status" value="1"/>
</dbReference>
<dbReference type="AlphaFoldDB" id="A0A7C8NE65"/>
<evidence type="ECO:0000256" key="6">
    <source>
        <dbReference type="ARBA" id="ARBA00022833"/>
    </source>
</evidence>
<sequence>MKIRNSILAILASCHLISAAPTSPLVESNKLRRGLKISQLQAQATELYGIATRNDGHRAVGSLGASETIDWVYGQISQDYYNVEIQNFTFNNLHMEDTFVVDGANVAAFCYSDSGDITAPITVSAEMVRISNNGCQASDYAVAAGKIGIMQIVSGSCGDTLPIGDWLRDAGVLGLIYLTDIDLPEEVLTPGPSSTLKSRDAVDPLVYCLLHTSRSQPVLDKLQPGSPAISSTITLSRWYEEIHTANIIATTKGGNQNSVIVVGASTDSANGSPGMNDNGSGTIAQLEISKALTGFSVNNAVRFCWWGGSSPGLAGSRAYLEQLSAAEKAKIVMNLNGYMLASKNFKYAVLDGDGSSEPITFFPSYSSGLIEKAFNDFFTIEESKPSVPTLVGGQSDHFAFFEDGIPAGGITTGSRQLKTTAEAALFGGTAGQPYDACYGKPCDDLSNLNYRVFLSGTKAMAHVIAKYARDITGFPFPRPPVEIIT</sequence>
<keyword evidence="4 7" id="KW-0479">Metal-binding</keyword>
<dbReference type="PANTHER" id="PTHR12147">
    <property type="entry name" value="METALLOPEPTIDASE M28 FAMILY MEMBER"/>
    <property type="match status" value="1"/>
</dbReference>
<keyword evidence="5 7" id="KW-0378">Hydrolase</keyword>
<feature type="signal peptide" evidence="7">
    <location>
        <begin position="1"/>
        <end position="19"/>
    </location>
</feature>
<dbReference type="GO" id="GO:0046872">
    <property type="term" value="F:metal ion binding"/>
    <property type="evidence" value="ECO:0007669"/>
    <property type="project" value="UniProtKB-KW"/>
</dbReference>
<evidence type="ECO:0000256" key="1">
    <source>
        <dbReference type="ARBA" id="ARBA00001947"/>
    </source>
</evidence>
<dbReference type="Pfam" id="PF04389">
    <property type="entry name" value="Peptidase_M28"/>
    <property type="match status" value="1"/>
</dbReference>
<comment type="similarity">
    <text evidence="2">Belongs to the peptidase M28 family. M28B subfamily.</text>
</comment>
<organism evidence="9 10">
    <name type="scientific">Orbilia oligospora</name>
    <name type="common">Nematode-trapping fungus</name>
    <name type="synonym">Arthrobotrys oligospora</name>
    <dbReference type="NCBI Taxonomy" id="2813651"/>
    <lineage>
        <taxon>Eukaryota</taxon>
        <taxon>Fungi</taxon>
        <taxon>Dikarya</taxon>
        <taxon>Ascomycota</taxon>
        <taxon>Pezizomycotina</taxon>
        <taxon>Orbiliomycetes</taxon>
        <taxon>Orbiliales</taxon>
        <taxon>Orbiliaceae</taxon>
        <taxon>Orbilia</taxon>
    </lineage>
</organism>
<keyword evidence="3 7" id="KW-0645">Protease</keyword>
<protein>
    <recommendedName>
        <fullName evidence="7">Peptide hydrolase</fullName>
        <ecNumber evidence="7">3.4.-.-</ecNumber>
    </recommendedName>
</protein>
<name>A0A7C8NE65_ORBOL</name>
<dbReference type="EC" id="3.4.-.-" evidence="7"/>
<comment type="caution">
    <text evidence="9">The sequence shown here is derived from an EMBL/GenBank/DDBJ whole genome shotgun (WGS) entry which is preliminary data.</text>
</comment>
<evidence type="ECO:0000313" key="10">
    <source>
        <dbReference type="Proteomes" id="UP000475325"/>
    </source>
</evidence>
<reference evidence="9 10" key="1">
    <citation type="submission" date="2019-06" db="EMBL/GenBank/DDBJ databases">
        <authorList>
            <person name="Palmer J.M."/>
        </authorList>
    </citation>
    <scope>NUCLEOTIDE SEQUENCE [LARGE SCALE GENOMIC DNA]</scope>
    <source>
        <strain evidence="9 10">TWF102</strain>
    </source>
</reference>
<evidence type="ECO:0000256" key="3">
    <source>
        <dbReference type="ARBA" id="ARBA00022670"/>
    </source>
</evidence>
<evidence type="ECO:0000256" key="4">
    <source>
        <dbReference type="ARBA" id="ARBA00022723"/>
    </source>
</evidence>
<evidence type="ECO:0000256" key="7">
    <source>
        <dbReference type="RuleBase" id="RU361240"/>
    </source>
</evidence>
<evidence type="ECO:0000259" key="8">
    <source>
        <dbReference type="Pfam" id="PF04389"/>
    </source>
</evidence>
<evidence type="ECO:0000313" key="9">
    <source>
        <dbReference type="EMBL" id="KAF3101647.1"/>
    </source>
</evidence>
<dbReference type="GO" id="GO:0006508">
    <property type="term" value="P:proteolysis"/>
    <property type="evidence" value="ECO:0007669"/>
    <property type="project" value="UniProtKB-KW"/>
</dbReference>
<dbReference type="EMBL" id="WIQW01000023">
    <property type="protein sequence ID" value="KAF3101647.1"/>
    <property type="molecule type" value="Genomic_DNA"/>
</dbReference>
<dbReference type="GO" id="GO:0008235">
    <property type="term" value="F:metalloexopeptidase activity"/>
    <property type="evidence" value="ECO:0007669"/>
    <property type="project" value="InterPro"/>
</dbReference>
<accession>A0A7C8NE65</accession>
<proteinExistence type="inferred from homology"/>
<feature type="domain" description="Peptidase M28" evidence="8">
    <location>
        <begin position="246"/>
        <end position="462"/>
    </location>
</feature>
<dbReference type="Gene3D" id="3.40.630.10">
    <property type="entry name" value="Zn peptidases"/>
    <property type="match status" value="1"/>
</dbReference>
<keyword evidence="6 7" id="KW-0862">Zinc</keyword>
<dbReference type="Proteomes" id="UP000475325">
    <property type="component" value="Unassembled WGS sequence"/>
</dbReference>
<feature type="chain" id="PRO_5029032635" description="Peptide hydrolase" evidence="7">
    <location>
        <begin position="20"/>
        <end position="485"/>
    </location>
</feature>
<dbReference type="PANTHER" id="PTHR12147:SF26">
    <property type="entry name" value="PEPTIDASE M28 DOMAIN-CONTAINING PROTEIN"/>
    <property type="match status" value="1"/>
</dbReference>
<dbReference type="GO" id="GO:0004177">
    <property type="term" value="F:aminopeptidase activity"/>
    <property type="evidence" value="ECO:0007669"/>
    <property type="project" value="UniProtKB-KW"/>
</dbReference>
<evidence type="ECO:0000256" key="2">
    <source>
        <dbReference type="ARBA" id="ARBA00005634"/>
    </source>
</evidence>
<keyword evidence="7" id="KW-0732">Signal</keyword>